<sequence length="45" mass="5075">MKLNIICPCCNEEINVVLNKTRHTKSDSLSPSVEQLLKELSIEFG</sequence>
<name>A0ABU1QIU8_9BACL</name>
<accession>A0ABU1QIU8</accession>
<gene>
    <name evidence="1" type="ORF">J2W98_003632</name>
</gene>
<evidence type="ECO:0000313" key="2">
    <source>
        <dbReference type="Proteomes" id="UP001266807"/>
    </source>
</evidence>
<comment type="caution">
    <text evidence="1">The sequence shown here is derived from an EMBL/GenBank/DDBJ whole genome shotgun (WGS) entry which is preliminary data.</text>
</comment>
<evidence type="ECO:0000313" key="1">
    <source>
        <dbReference type="EMBL" id="MDR6779352.1"/>
    </source>
</evidence>
<dbReference type="Proteomes" id="UP001266807">
    <property type="component" value="Unassembled WGS sequence"/>
</dbReference>
<keyword evidence="2" id="KW-1185">Reference proteome</keyword>
<protein>
    <submittedName>
        <fullName evidence="1">Uncharacterized protein</fullName>
    </submittedName>
</protein>
<proteinExistence type="predicted"/>
<organism evidence="1 2">
    <name type="scientific">Paenibacillus peoriae</name>
    <dbReference type="NCBI Taxonomy" id="59893"/>
    <lineage>
        <taxon>Bacteria</taxon>
        <taxon>Bacillati</taxon>
        <taxon>Bacillota</taxon>
        <taxon>Bacilli</taxon>
        <taxon>Bacillales</taxon>
        <taxon>Paenibacillaceae</taxon>
        <taxon>Paenibacillus</taxon>
    </lineage>
</organism>
<dbReference type="EMBL" id="JAVDUG010000004">
    <property type="protein sequence ID" value="MDR6779352.1"/>
    <property type="molecule type" value="Genomic_DNA"/>
</dbReference>
<dbReference type="RefSeq" id="WP_175405270.1">
    <property type="nucleotide sequence ID" value="NZ_JAVDUG010000004.1"/>
</dbReference>
<reference evidence="1 2" key="1">
    <citation type="submission" date="2023-07" db="EMBL/GenBank/DDBJ databases">
        <title>Sorghum-associated microbial communities from plants grown in Nebraska, USA.</title>
        <authorList>
            <person name="Schachtman D."/>
        </authorList>
    </citation>
    <scope>NUCLEOTIDE SEQUENCE [LARGE SCALE GENOMIC DNA]</scope>
    <source>
        <strain evidence="1 2">BE143</strain>
    </source>
</reference>